<dbReference type="SUPFAM" id="SSF56349">
    <property type="entry name" value="DNA breaking-rejoining enzymes"/>
    <property type="match status" value="1"/>
</dbReference>
<dbReference type="PROSITE" id="PS51898">
    <property type="entry name" value="TYR_RECOMBINASE"/>
    <property type="match status" value="1"/>
</dbReference>
<dbReference type="InterPro" id="IPR011010">
    <property type="entry name" value="DNA_brk_join_enz"/>
</dbReference>
<dbReference type="InterPro" id="IPR002104">
    <property type="entry name" value="Integrase_catalytic"/>
</dbReference>
<dbReference type="InterPro" id="IPR013762">
    <property type="entry name" value="Integrase-like_cat_sf"/>
</dbReference>
<evidence type="ECO:0000259" key="2">
    <source>
        <dbReference type="PROSITE" id="PS51898"/>
    </source>
</evidence>
<name>A0ABS2NRU4_9FIRM</name>
<sequence>MNNKIEELVGCVLHELETHGLTQATIYQYKRGLYQPIIKFFNSTNSGNYSTQTFEACMKNYEDQYLSGKIKRHHYLSMKRSLEYIRDYALLGKVDFTRKVDTRKYKPSTEAIAVIECALEATDLKEGFKYSLHVCMRHFFCYIESQSMKVEDISVATIKGFLVSARNTNPGSMDYIIYSLKVLISYLNISRITNIKVDLGYFVPKSPPQKIIPAFTMEEIDKVLKCIDCSTSSGKRDNAIILLACATGLRGIDIVKLKLENINWKAGEISIFQSKTGNLINITVNGQILNAILKGASPIQRWGHYQRKKMKLSLIQKC</sequence>
<gene>
    <name evidence="3" type="ORF">JOC73_002242</name>
</gene>
<keyword evidence="1" id="KW-0233">DNA recombination</keyword>
<dbReference type="Proteomes" id="UP001314796">
    <property type="component" value="Unassembled WGS sequence"/>
</dbReference>
<proteinExistence type="predicted"/>
<evidence type="ECO:0000313" key="4">
    <source>
        <dbReference type="Proteomes" id="UP001314796"/>
    </source>
</evidence>
<dbReference type="Gene3D" id="1.10.443.10">
    <property type="entry name" value="Intergrase catalytic core"/>
    <property type="match status" value="1"/>
</dbReference>
<organism evidence="3 4">
    <name type="scientific">Alkaliphilus hydrothermalis</name>
    <dbReference type="NCBI Taxonomy" id="1482730"/>
    <lineage>
        <taxon>Bacteria</taxon>
        <taxon>Bacillati</taxon>
        <taxon>Bacillota</taxon>
        <taxon>Clostridia</taxon>
        <taxon>Peptostreptococcales</taxon>
        <taxon>Natronincolaceae</taxon>
        <taxon>Alkaliphilus</taxon>
    </lineage>
</organism>
<accession>A0ABS2NRU4</accession>
<evidence type="ECO:0000256" key="1">
    <source>
        <dbReference type="ARBA" id="ARBA00023172"/>
    </source>
</evidence>
<comment type="caution">
    <text evidence="3">The sequence shown here is derived from an EMBL/GenBank/DDBJ whole genome shotgun (WGS) entry which is preliminary data.</text>
</comment>
<dbReference type="EMBL" id="JAFBEE010000016">
    <property type="protein sequence ID" value="MBM7615668.1"/>
    <property type="molecule type" value="Genomic_DNA"/>
</dbReference>
<dbReference type="RefSeq" id="WP_204403139.1">
    <property type="nucleotide sequence ID" value="NZ_JAFBEE010000016.1"/>
</dbReference>
<feature type="domain" description="Tyr recombinase" evidence="2">
    <location>
        <begin position="210"/>
        <end position="318"/>
    </location>
</feature>
<evidence type="ECO:0000313" key="3">
    <source>
        <dbReference type="EMBL" id="MBM7615668.1"/>
    </source>
</evidence>
<protein>
    <submittedName>
        <fullName evidence="3">Site-specific recombinase XerD</fullName>
    </submittedName>
</protein>
<dbReference type="Pfam" id="PF00589">
    <property type="entry name" value="Phage_integrase"/>
    <property type="match status" value="1"/>
</dbReference>
<reference evidence="3 4" key="1">
    <citation type="submission" date="2021-01" db="EMBL/GenBank/DDBJ databases">
        <title>Genomic Encyclopedia of Type Strains, Phase IV (KMG-IV): sequencing the most valuable type-strain genomes for metagenomic binning, comparative biology and taxonomic classification.</title>
        <authorList>
            <person name="Goeker M."/>
        </authorList>
    </citation>
    <scope>NUCLEOTIDE SEQUENCE [LARGE SCALE GENOMIC DNA]</scope>
    <source>
        <strain evidence="3 4">DSM 25890</strain>
    </source>
</reference>
<keyword evidence="4" id="KW-1185">Reference proteome</keyword>